<accession>A0A1G2H116</accession>
<keyword evidence="1" id="KW-0472">Membrane</keyword>
<dbReference type="STRING" id="1802128.A3H64_02380"/>
<dbReference type="InterPro" id="IPR047676">
    <property type="entry name" value="FxLYD_dom"/>
</dbReference>
<gene>
    <name evidence="2" type="ORF">A3H64_02380</name>
</gene>
<organism evidence="2 3">
    <name type="scientific">Candidatus Ryanbacteria bacterium RIFCSPLOWO2_02_FULL_45_11c</name>
    <dbReference type="NCBI Taxonomy" id="1802128"/>
    <lineage>
        <taxon>Bacteria</taxon>
        <taxon>Candidatus Ryaniibacteriota</taxon>
    </lineage>
</organism>
<dbReference type="Proteomes" id="UP000178186">
    <property type="component" value="Unassembled WGS sequence"/>
</dbReference>
<dbReference type="EMBL" id="MHNY01000020">
    <property type="protein sequence ID" value="OGZ56154.1"/>
    <property type="molecule type" value="Genomic_DNA"/>
</dbReference>
<dbReference type="NCBIfam" id="NF038353">
    <property type="entry name" value="FxLYD_dom"/>
    <property type="match status" value="1"/>
</dbReference>
<dbReference type="AlphaFoldDB" id="A0A1G2H116"/>
<evidence type="ECO:0000256" key="1">
    <source>
        <dbReference type="SAM" id="Phobius"/>
    </source>
</evidence>
<feature type="transmembrane region" description="Helical" evidence="1">
    <location>
        <begin position="20"/>
        <end position="41"/>
    </location>
</feature>
<comment type="caution">
    <text evidence="2">The sequence shown here is derived from an EMBL/GenBank/DDBJ whole genome shotgun (WGS) entry which is preliminary data.</text>
</comment>
<sequence length="195" mass="22362">MRRVTAHYGIIDSMVKNKEILLLGVLLVIALMLGFSFWAYYRIQDDTVEVETTQEENTEEAESNAENYSLKMKVTFTNQVYPGDEYQTNPRLKRYVGKVQNTGDKTVNQVGIKVIYLDEDGQGIWEQEIIVNEALKPNYIKEFQFGGLPVPSEWAGKVTYKLTSLQFENSSKIQIHGRMDTGLDRPLPNVLFPIF</sequence>
<keyword evidence="1" id="KW-1133">Transmembrane helix</keyword>
<reference evidence="2 3" key="1">
    <citation type="journal article" date="2016" name="Nat. Commun.">
        <title>Thousands of microbial genomes shed light on interconnected biogeochemical processes in an aquifer system.</title>
        <authorList>
            <person name="Anantharaman K."/>
            <person name="Brown C.T."/>
            <person name="Hug L.A."/>
            <person name="Sharon I."/>
            <person name="Castelle C.J."/>
            <person name="Probst A.J."/>
            <person name="Thomas B.C."/>
            <person name="Singh A."/>
            <person name="Wilkins M.J."/>
            <person name="Karaoz U."/>
            <person name="Brodie E.L."/>
            <person name="Williams K.H."/>
            <person name="Hubbard S.S."/>
            <person name="Banfield J.F."/>
        </authorList>
    </citation>
    <scope>NUCLEOTIDE SEQUENCE [LARGE SCALE GENOMIC DNA]</scope>
</reference>
<keyword evidence="1" id="KW-0812">Transmembrane</keyword>
<name>A0A1G2H116_9BACT</name>
<evidence type="ECO:0000313" key="2">
    <source>
        <dbReference type="EMBL" id="OGZ56154.1"/>
    </source>
</evidence>
<proteinExistence type="predicted"/>
<protein>
    <submittedName>
        <fullName evidence="2">Uncharacterized protein</fullName>
    </submittedName>
</protein>
<evidence type="ECO:0000313" key="3">
    <source>
        <dbReference type="Proteomes" id="UP000178186"/>
    </source>
</evidence>